<gene>
    <name evidence="1" type="ORF">FLONG3_523</name>
</gene>
<organism evidence="1 2">
    <name type="scientific">Fusarium longipes</name>
    <dbReference type="NCBI Taxonomy" id="694270"/>
    <lineage>
        <taxon>Eukaryota</taxon>
        <taxon>Fungi</taxon>
        <taxon>Dikarya</taxon>
        <taxon>Ascomycota</taxon>
        <taxon>Pezizomycotina</taxon>
        <taxon>Sordariomycetes</taxon>
        <taxon>Hypocreomycetidae</taxon>
        <taxon>Hypocreales</taxon>
        <taxon>Nectriaceae</taxon>
        <taxon>Fusarium</taxon>
    </lineage>
</organism>
<evidence type="ECO:0000313" key="2">
    <source>
        <dbReference type="Proteomes" id="UP000266234"/>
    </source>
</evidence>
<accession>A0A395TAC1</accession>
<dbReference type="AlphaFoldDB" id="A0A395TAC1"/>
<protein>
    <recommendedName>
        <fullName evidence="3">Fucose-specific lectin</fullName>
    </recommendedName>
</protein>
<dbReference type="EMBL" id="PXOG01000011">
    <property type="protein sequence ID" value="RGP81379.1"/>
    <property type="molecule type" value="Genomic_DNA"/>
</dbReference>
<dbReference type="Proteomes" id="UP000266234">
    <property type="component" value="Unassembled WGS sequence"/>
</dbReference>
<sequence length="200" mass="22417">MTCTTSTPKDIASVQIDGKTYVFFVNKQDRLCYVHKTNDASLGDFSPKQIQLRSTKSDVKKPVQVKPGSQQIAAVAWVPKDKDGNPEKDQCQKNKWQIRVYSIGDENGRGYLQEACFGDDTKGDWTQGFLGSPDQKKEGHRRYVDDGSSLAAIGSRYQNLQVFVSGRGQNGLPKIEVHSYKDDHPDTWVNESIQEPLFTA</sequence>
<dbReference type="OrthoDB" id="4652505at2759"/>
<proteinExistence type="predicted"/>
<name>A0A395TAC1_9HYPO</name>
<comment type="caution">
    <text evidence="1">The sequence shown here is derived from an EMBL/GenBank/DDBJ whole genome shotgun (WGS) entry which is preliminary data.</text>
</comment>
<dbReference type="Gene3D" id="2.120.10.70">
    <property type="entry name" value="Fucose-specific lectin"/>
    <property type="match status" value="1"/>
</dbReference>
<evidence type="ECO:0000313" key="1">
    <source>
        <dbReference type="EMBL" id="RGP81379.1"/>
    </source>
</evidence>
<evidence type="ECO:0008006" key="3">
    <source>
        <dbReference type="Google" id="ProtNLM"/>
    </source>
</evidence>
<reference evidence="1 2" key="1">
    <citation type="journal article" date="2018" name="PLoS Pathog.">
        <title>Evolution of structural diversity of trichothecenes, a family of toxins produced by plant pathogenic and entomopathogenic fungi.</title>
        <authorList>
            <person name="Proctor R.H."/>
            <person name="McCormick S.P."/>
            <person name="Kim H.S."/>
            <person name="Cardoza R.E."/>
            <person name="Stanley A.M."/>
            <person name="Lindo L."/>
            <person name="Kelly A."/>
            <person name="Brown D.W."/>
            <person name="Lee T."/>
            <person name="Vaughan M.M."/>
            <person name="Alexander N.J."/>
            <person name="Busman M."/>
            <person name="Gutierrez S."/>
        </authorList>
    </citation>
    <scope>NUCLEOTIDE SEQUENCE [LARGE SCALE GENOMIC DNA]</scope>
    <source>
        <strain evidence="1 2">NRRL 20695</strain>
    </source>
</reference>
<keyword evidence="2" id="KW-1185">Reference proteome</keyword>